<proteinExistence type="predicted"/>
<evidence type="ECO:0000313" key="3">
    <source>
        <dbReference type="Proteomes" id="UP000052268"/>
    </source>
</evidence>
<keyword evidence="3" id="KW-1185">Reference proteome</keyword>
<dbReference type="OrthoDB" id="7471688at2"/>
<dbReference type="GO" id="GO:0016020">
    <property type="term" value="C:membrane"/>
    <property type="evidence" value="ECO:0007669"/>
    <property type="project" value="InterPro"/>
</dbReference>
<keyword evidence="1" id="KW-0812">Transmembrane</keyword>
<evidence type="ECO:0000256" key="1">
    <source>
        <dbReference type="SAM" id="Phobius"/>
    </source>
</evidence>
<keyword evidence="1" id="KW-0472">Membrane</keyword>
<accession>A0A0J8AJB9</accession>
<name>A0A0J8AJB9_9SPHN</name>
<dbReference type="Proteomes" id="UP000052268">
    <property type="component" value="Unassembled WGS sequence"/>
</dbReference>
<dbReference type="EMBL" id="JACU01000005">
    <property type="protein sequence ID" value="KMS54805.1"/>
    <property type="molecule type" value="Genomic_DNA"/>
</dbReference>
<organism evidence="2 3">
    <name type="scientific">Novosphingobium barchaimii LL02</name>
    <dbReference type="NCBI Taxonomy" id="1114963"/>
    <lineage>
        <taxon>Bacteria</taxon>
        <taxon>Pseudomonadati</taxon>
        <taxon>Pseudomonadota</taxon>
        <taxon>Alphaproteobacteria</taxon>
        <taxon>Sphingomonadales</taxon>
        <taxon>Sphingomonadaceae</taxon>
        <taxon>Novosphingobium</taxon>
    </lineage>
</organism>
<feature type="transmembrane region" description="Helical" evidence="1">
    <location>
        <begin position="12"/>
        <end position="39"/>
    </location>
</feature>
<keyword evidence="1" id="KW-1133">Transmembrane helix</keyword>
<feature type="transmembrane region" description="Helical" evidence="1">
    <location>
        <begin position="77"/>
        <end position="97"/>
    </location>
</feature>
<dbReference type="AlphaFoldDB" id="A0A0J8AJB9"/>
<feature type="transmembrane region" description="Helical" evidence="1">
    <location>
        <begin position="51"/>
        <end position="70"/>
    </location>
</feature>
<sequence length="133" mass="13664">MTVQTPGARVEGILDGFAVCASFACMVHCLALPLVLAALPAVADRIDAGEGFHAVVLLIALPTSALALVGGWRRHRAFGPLVVGIVGLLLMGFGLVFAETHALETGLTVAGSLLLAAAHIANWQRRSAVRCGG</sequence>
<dbReference type="RefSeq" id="WP_059151558.1">
    <property type="nucleotide sequence ID" value="NZ_KQ130454.1"/>
</dbReference>
<protein>
    <submittedName>
        <fullName evidence="2">Membrane protein</fullName>
    </submittedName>
</protein>
<dbReference type="PATRIC" id="fig|1114963.3.peg.2268"/>
<dbReference type="Pfam" id="PF03203">
    <property type="entry name" value="MerC"/>
    <property type="match status" value="1"/>
</dbReference>
<dbReference type="InterPro" id="IPR004891">
    <property type="entry name" value="Mercury-R_MerC"/>
</dbReference>
<gene>
    <name evidence="2" type="ORF">V474_17185</name>
</gene>
<evidence type="ECO:0000313" key="2">
    <source>
        <dbReference type="EMBL" id="KMS54805.1"/>
    </source>
</evidence>
<feature type="transmembrane region" description="Helical" evidence="1">
    <location>
        <begin position="103"/>
        <end position="121"/>
    </location>
</feature>
<comment type="caution">
    <text evidence="2">The sequence shown here is derived from an EMBL/GenBank/DDBJ whole genome shotgun (WGS) entry which is preliminary data.</text>
</comment>
<dbReference type="GO" id="GO:0015097">
    <property type="term" value="F:mercury ion transmembrane transporter activity"/>
    <property type="evidence" value="ECO:0007669"/>
    <property type="project" value="InterPro"/>
</dbReference>
<reference evidence="2 3" key="1">
    <citation type="journal article" date="2015" name="G3 (Bethesda)">
        <title>Insights into Ongoing Evolution of the Hexachlorocyclohexane Catabolic Pathway from Comparative Genomics of Ten Sphingomonadaceae Strains.</title>
        <authorList>
            <person name="Pearce S.L."/>
            <person name="Oakeshott J.G."/>
            <person name="Pandey G."/>
        </authorList>
    </citation>
    <scope>NUCLEOTIDE SEQUENCE [LARGE SCALE GENOMIC DNA]</scope>
    <source>
        <strain evidence="2 3">LL02</strain>
    </source>
</reference>